<dbReference type="KEGG" id="dph:EHF33_00450"/>
<dbReference type="EMBL" id="CP034183">
    <property type="protein sequence ID" value="AZI41409.1"/>
    <property type="molecule type" value="Genomic_DNA"/>
</dbReference>
<feature type="transmembrane region" description="Helical" evidence="1">
    <location>
        <begin position="123"/>
        <end position="146"/>
    </location>
</feature>
<feature type="transmembrane region" description="Helical" evidence="1">
    <location>
        <begin position="17"/>
        <end position="36"/>
    </location>
</feature>
<evidence type="ECO:0000313" key="2">
    <source>
        <dbReference type="EMBL" id="AZI41409.1"/>
    </source>
</evidence>
<dbReference type="RefSeq" id="WP_124867123.1">
    <property type="nucleotide sequence ID" value="NZ_CP034183.1"/>
</dbReference>
<gene>
    <name evidence="2" type="ORF">EHF33_00450</name>
</gene>
<keyword evidence="1" id="KW-0812">Transmembrane</keyword>
<evidence type="ECO:0000256" key="1">
    <source>
        <dbReference type="SAM" id="Phobius"/>
    </source>
</evidence>
<reference evidence="2 3" key="1">
    <citation type="submission" date="2018-11" db="EMBL/GenBank/DDBJ databases">
        <title>Deinococcus shelandsis sp. nov., isolated from South Shetland Islands soil of Antarctica.</title>
        <authorList>
            <person name="Tian J."/>
        </authorList>
    </citation>
    <scope>NUCLEOTIDE SEQUENCE [LARGE SCALE GENOMIC DNA]</scope>
    <source>
        <strain evidence="2 3">S14-83T</strain>
    </source>
</reference>
<dbReference type="AlphaFoldDB" id="A0A3G8Y7Q5"/>
<protein>
    <submittedName>
        <fullName evidence="2">Uncharacterized protein</fullName>
    </submittedName>
</protein>
<feature type="transmembrane region" description="Helical" evidence="1">
    <location>
        <begin position="93"/>
        <end position="117"/>
    </location>
</feature>
<evidence type="ECO:0000313" key="3">
    <source>
        <dbReference type="Proteomes" id="UP000276417"/>
    </source>
</evidence>
<keyword evidence="1" id="KW-1133">Transmembrane helix</keyword>
<name>A0A3G8Y7Q5_9DEIO</name>
<feature type="transmembrane region" description="Helical" evidence="1">
    <location>
        <begin position="48"/>
        <end position="72"/>
    </location>
</feature>
<keyword evidence="3" id="KW-1185">Reference proteome</keyword>
<dbReference type="Proteomes" id="UP000276417">
    <property type="component" value="Chromosome 1"/>
</dbReference>
<proteinExistence type="predicted"/>
<accession>A0A3G8Y7Q5</accession>
<sequence length="179" mass="19756">MEPKTAPNLGKSTKMQLFWVSIAYIISLILIQRLYPNFVCKFTITEGVAFYLSISGIAATLTGFVIAGTTVLSTILTEPEFKFSALKKYFSQIYFVFSGSSVMLGCTILFGIFSAVFPKNLTASLFLFYITCYVFTISIVGILIGVRILGDIVRIDASGILDQMSEKIEFTDRPTSKDG</sequence>
<keyword evidence="1" id="KW-0472">Membrane</keyword>
<organism evidence="2 3">
    <name type="scientific">Deinococcus psychrotolerans</name>
    <dbReference type="NCBI Taxonomy" id="2489213"/>
    <lineage>
        <taxon>Bacteria</taxon>
        <taxon>Thermotogati</taxon>
        <taxon>Deinococcota</taxon>
        <taxon>Deinococci</taxon>
        <taxon>Deinococcales</taxon>
        <taxon>Deinococcaceae</taxon>
        <taxon>Deinococcus</taxon>
    </lineage>
</organism>